<comment type="cofactor">
    <cofactor evidence="1">
        <name>Zn(2+)</name>
        <dbReference type="ChEBI" id="CHEBI:29105"/>
    </cofactor>
</comment>
<keyword evidence="6" id="KW-1185">Reference proteome</keyword>
<dbReference type="PANTHER" id="PTHR31817:SF0">
    <property type="entry name" value="CHROMOSOME UNDETERMINED SCAFFOLD_67, WHOLE GENOME SHOTGUN SEQUENCE"/>
    <property type="match status" value="1"/>
</dbReference>
<accession>A0ABT8RAE5</accession>
<dbReference type="InterPro" id="IPR012548">
    <property type="entry name" value="MATCAP"/>
</dbReference>
<reference evidence="5" key="1">
    <citation type="submission" date="2023-07" db="EMBL/GenBank/DDBJ databases">
        <title>The genome sequence of Rhodocytophaga aerolata KACC 12507.</title>
        <authorList>
            <person name="Zhang X."/>
        </authorList>
    </citation>
    <scope>NUCLEOTIDE SEQUENCE</scope>
    <source>
        <strain evidence="5">KACC 12507</strain>
    </source>
</reference>
<dbReference type="PANTHER" id="PTHR31817">
    <property type="match status" value="1"/>
</dbReference>
<evidence type="ECO:0000313" key="5">
    <source>
        <dbReference type="EMBL" id="MDO1447732.1"/>
    </source>
</evidence>
<dbReference type="Pfam" id="PF08014">
    <property type="entry name" value="MATCAP"/>
    <property type="match status" value="1"/>
</dbReference>
<dbReference type="RefSeq" id="WP_302038536.1">
    <property type="nucleotide sequence ID" value="NZ_JAUKPO010000008.1"/>
</dbReference>
<protein>
    <submittedName>
        <fullName evidence="5">Flavohemoglobin expression-modulating QEGLA motif protein</fullName>
    </submittedName>
</protein>
<evidence type="ECO:0000313" key="6">
    <source>
        <dbReference type="Proteomes" id="UP001168528"/>
    </source>
</evidence>
<keyword evidence="2" id="KW-0645">Protease</keyword>
<evidence type="ECO:0000256" key="2">
    <source>
        <dbReference type="ARBA" id="ARBA00022670"/>
    </source>
</evidence>
<organism evidence="5 6">
    <name type="scientific">Rhodocytophaga aerolata</name>
    <dbReference type="NCBI Taxonomy" id="455078"/>
    <lineage>
        <taxon>Bacteria</taxon>
        <taxon>Pseudomonadati</taxon>
        <taxon>Bacteroidota</taxon>
        <taxon>Cytophagia</taxon>
        <taxon>Cytophagales</taxon>
        <taxon>Rhodocytophagaceae</taxon>
        <taxon>Rhodocytophaga</taxon>
    </lineage>
</organism>
<evidence type="ECO:0000256" key="4">
    <source>
        <dbReference type="ARBA" id="ARBA00023049"/>
    </source>
</evidence>
<dbReference type="InterPro" id="IPR012656">
    <property type="entry name" value="CHP02421_QEGLA"/>
</dbReference>
<gene>
    <name evidence="5" type="ORF">Q0590_15785</name>
</gene>
<dbReference type="Proteomes" id="UP001168528">
    <property type="component" value="Unassembled WGS sequence"/>
</dbReference>
<proteinExistence type="predicted"/>
<evidence type="ECO:0000256" key="3">
    <source>
        <dbReference type="ARBA" id="ARBA00022801"/>
    </source>
</evidence>
<name>A0ABT8RAE5_9BACT</name>
<comment type="caution">
    <text evidence="5">The sequence shown here is derived from an EMBL/GenBank/DDBJ whole genome shotgun (WGS) entry which is preliminary data.</text>
</comment>
<dbReference type="SMART" id="SM01154">
    <property type="entry name" value="DUF1704"/>
    <property type="match status" value="1"/>
</dbReference>
<evidence type="ECO:0000256" key="1">
    <source>
        <dbReference type="ARBA" id="ARBA00001947"/>
    </source>
</evidence>
<keyword evidence="4" id="KW-0482">Metalloprotease</keyword>
<sequence>MIAEITDEFIHKVSRRLKQGKGIRWKIPPHGCIHIDRPLPFLCIYRYSDHSPDKWTGQLIRSEASYLIASASQAARLSELVKSITETLSDQFGACLLIEVWAASPQEILTSPTPTFRIFGPPVEKSVVVEKFAENLRQLNLLHLPTSVELREENRRQPVEMPALLRHESLKTTECLSLGLEIQPFYLNTSLHSVYPLSLRLLNRELSKALKSTFFEFVRLETTHTISAFQELGNTHIDRAVWEADQQLAQISQSFQFLLLVTPINAKEAWEEFKETKFKKPPHFHYRLLPIDPDVVKRELYNIPIEKITDPTLAYILRDKRHELDKMITMLADRNTPNFRLSSLQLFGGVSTSLRQTAEQLLQLLPMKEDSETQPDTVSAQEFARRALEEIDYFRAQYADVAATVKIRDDVVGLMVSEGNLHIQAQSRIPRKRVEALIQHEVGTHILTYYNGKAQPLQQLYCGVPGYEELQEGLAVLSEYLVGGLTHARLRLLAARVIAVSDMIDGASFQQVFSQLTEQYGFAPLSAFNVAMRVFRGGGLTKDAVYLRGLVSLLVYLREGNELEPLLLGKIRQDYIPIVQELIYRRVLRTIPIKPRYLSDPLALAKLRQLKKEGTVFTLLNPHPHENRIFSE</sequence>
<dbReference type="NCBIfam" id="TIGR02421">
    <property type="entry name" value="QEGLA"/>
    <property type="match status" value="1"/>
</dbReference>
<keyword evidence="3" id="KW-0378">Hydrolase</keyword>
<dbReference type="EMBL" id="JAUKPO010000008">
    <property type="protein sequence ID" value="MDO1447732.1"/>
    <property type="molecule type" value="Genomic_DNA"/>
</dbReference>